<evidence type="ECO:0000256" key="1">
    <source>
        <dbReference type="ARBA" id="ARBA00004906"/>
    </source>
</evidence>
<organism evidence="3 4">
    <name type="scientific">Ceratodon purpureus</name>
    <name type="common">Fire moss</name>
    <name type="synonym">Dicranum purpureum</name>
    <dbReference type="NCBI Taxonomy" id="3225"/>
    <lineage>
        <taxon>Eukaryota</taxon>
        <taxon>Viridiplantae</taxon>
        <taxon>Streptophyta</taxon>
        <taxon>Embryophyta</taxon>
        <taxon>Bryophyta</taxon>
        <taxon>Bryophytina</taxon>
        <taxon>Bryopsida</taxon>
        <taxon>Dicranidae</taxon>
        <taxon>Pseudoditrichales</taxon>
        <taxon>Ditrichaceae</taxon>
        <taxon>Ceratodon</taxon>
    </lineage>
</organism>
<evidence type="ECO:0000313" key="3">
    <source>
        <dbReference type="EMBL" id="KAG0582493.1"/>
    </source>
</evidence>
<dbReference type="Proteomes" id="UP000822688">
    <property type="component" value="Chromosome 3"/>
</dbReference>
<dbReference type="Gene3D" id="3.30.710.10">
    <property type="entry name" value="Potassium Channel Kv1.1, Chain A"/>
    <property type="match status" value="1"/>
</dbReference>
<accession>A0A8T0IJ46</accession>
<dbReference type="EMBL" id="CM026423">
    <property type="protein sequence ID" value="KAG0582493.1"/>
    <property type="molecule type" value="Genomic_DNA"/>
</dbReference>
<comment type="pathway">
    <text evidence="1">Protein modification; protein ubiquitination.</text>
</comment>
<protein>
    <recommendedName>
        <fullName evidence="2">BTB domain-containing protein</fullName>
    </recommendedName>
</protein>
<reference evidence="3" key="1">
    <citation type="submission" date="2020-06" db="EMBL/GenBank/DDBJ databases">
        <title>WGS assembly of Ceratodon purpureus strain R40.</title>
        <authorList>
            <person name="Carey S.B."/>
            <person name="Jenkins J."/>
            <person name="Shu S."/>
            <person name="Lovell J.T."/>
            <person name="Sreedasyam A."/>
            <person name="Maumus F."/>
            <person name="Tiley G.P."/>
            <person name="Fernandez-Pozo N."/>
            <person name="Barry K."/>
            <person name="Chen C."/>
            <person name="Wang M."/>
            <person name="Lipzen A."/>
            <person name="Daum C."/>
            <person name="Saski C.A."/>
            <person name="Payton A.C."/>
            <person name="Mcbreen J.C."/>
            <person name="Conrad R.E."/>
            <person name="Kollar L.M."/>
            <person name="Olsson S."/>
            <person name="Huttunen S."/>
            <person name="Landis J.B."/>
            <person name="Wickett N.J."/>
            <person name="Johnson M.G."/>
            <person name="Rensing S.A."/>
            <person name="Grimwood J."/>
            <person name="Schmutz J."/>
            <person name="Mcdaniel S.F."/>
        </authorList>
    </citation>
    <scope>NUCLEOTIDE SEQUENCE</scope>
    <source>
        <strain evidence="3">R40</strain>
    </source>
</reference>
<name>A0A8T0IJ46_CERPU</name>
<dbReference type="Pfam" id="PF00651">
    <property type="entry name" value="BTB"/>
    <property type="match status" value="1"/>
</dbReference>
<sequence length="297" mass="33192">MGKEDASNAVLLVISRVGCDESGAGRLTMVVDGREMGSEEWRSLVAEAENFDVISVRVDRERLLEHSTYFRSLEYFSELNRESLNVNWDPPIFCILLQCMHGFQSSFSSCVIARLIQAVDYFGVDEAITRCKNWVDSEMCNVRCGTEDDFLSDLLSIRSTATEIGEKYVGELCVRSLAINFELAASDLYRSLLCDFVRRMMKQAGGEFDVHVLCLGLIQPWPLMAEQEELLKEVWINKGVQPLLDLLGATKGSISECAAILGLSTGALSRLVVSDRVLWKGVNNLRAAYNLKPLRGE</sequence>
<keyword evidence="4" id="KW-1185">Reference proteome</keyword>
<proteinExistence type="predicted"/>
<evidence type="ECO:0000259" key="2">
    <source>
        <dbReference type="Pfam" id="PF00651"/>
    </source>
</evidence>
<dbReference type="InterPro" id="IPR011333">
    <property type="entry name" value="SKP1/BTB/POZ_sf"/>
</dbReference>
<feature type="domain" description="BTB" evidence="2">
    <location>
        <begin position="56"/>
        <end position="133"/>
    </location>
</feature>
<dbReference type="InterPro" id="IPR000210">
    <property type="entry name" value="BTB/POZ_dom"/>
</dbReference>
<comment type="caution">
    <text evidence="3">The sequence shown here is derived from an EMBL/GenBank/DDBJ whole genome shotgun (WGS) entry which is preliminary data.</text>
</comment>
<evidence type="ECO:0000313" key="4">
    <source>
        <dbReference type="Proteomes" id="UP000822688"/>
    </source>
</evidence>
<dbReference type="SUPFAM" id="SSF54695">
    <property type="entry name" value="POZ domain"/>
    <property type="match status" value="1"/>
</dbReference>
<gene>
    <name evidence="3" type="ORF">KC19_3G064300</name>
</gene>
<dbReference type="AlphaFoldDB" id="A0A8T0IJ46"/>